<feature type="signal peptide" evidence="4">
    <location>
        <begin position="1"/>
        <end position="16"/>
    </location>
</feature>
<dbReference type="Gene3D" id="2.60.40.770">
    <property type="match status" value="1"/>
</dbReference>
<evidence type="ECO:0000256" key="3">
    <source>
        <dbReference type="ARBA" id="ARBA00022525"/>
    </source>
</evidence>
<dbReference type="Proteomes" id="UP001153620">
    <property type="component" value="Chromosome 3"/>
</dbReference>
<dbReference type="OrthoDB" id="6576058at2759"/>
<accession>A0A9N9S0R1</accession>
<comment type="similarity">
    <text evidence="2">Belongs to the NPC2 family.</text>
</comment>
<dbReference type="FunFam" id="2.60.40.770:FF:000001">
    <property type="entry name" value="NPC intracellular cholesterol transporter 2"/>
    <property type="match status" value="1"/>
</dbReference>
<gene>
    <name evidence="6" type="ORF">CHIRRI_LOCUS9574</name>
</gene>
<feature type="chain" id="PRO_5040105966" description="MD-2-related lipid-recognition domain-containing protein" evidence="4">
    <location>
        <begin position="17"/>
        <end position="151"/>
    </location>
</feature>
<comment type="subcellular location">
    <subcellularLocation>
        <location evidence="1">Secreted</location>
    </subcellularLocation>
</comment>
<dbReference type="SUPFAM" id="SSF81296">
    <property type="entry name" value="E set domains"/>
    <property type="match status" value="1"/>
</dbReference>
<dbReference type="EMBL" id="OU895879">
    <property type="protein sequence ID" value="CAG9806720.1"/>
    <property type="molecule type" value="Genomic_DNA"/>
</dbReference>
<reference evidence="6" key="2">
    <citation type="submission" date="2022-10" db="EMBL/GenBank/DDBJ databases">
        <authorList>
            <consortium name="ENA_rothamsted_submissions"/>
            <consortium name="culmorum"/>
            <person name="King R."/>
        </authorList>
    </citation>
    <scope>NUCLEOTIDE SEQUENCE</scope>
</reference>
<evidence type="ECO:0000313" key="7">
    <source>
        <dbReference type="Proteomes" id="UP001153620"/>
    </source>
</evidence>
<keyword evidence="4" id="KW-0732">Signal</keyword>
<dbReference type="Pfam" id="PF02221">
    <property type="entry name" value="E1_DerP2_DerF2"/>
    <property type="match status" value="1"/>
</dbReference>
<keyword evidence="3" id="KW-0964">Secreted</keyword>
<evidence type="ECO:0000256" key="4">
    <source>
        <dbReference type="SAM" id="SignalP"/>
    </source>
</evidence>
<sequence length="151" mass="17064">MKVFILVLCLVPAMLCDYVKIPIQDCGENFEDIPCTISEVSVDECELDNDKCELIRGEDYHMDVKFTPNFEGSNITLLAYALIGSDALPFEGMNPNACDFMKCPVESGKPQSYIFNVNIGVLKPKGIFTTRWLMKQNGENRCCFVNKFKIL</sequence>
<keyword evidence="7" id="KW-1185">Reference proteome</keyword>
<evidence type="ECO:0000256" key="1">
    <source>
        <dbReference type="ARBA" id="ARBA00004613"/>
    </source>
</evidence>
<dbReference type="GO" id="GO:0005576">
    <property type="term" value="C:extracellular region"/>
    <property type="evidence" value="ECO:0007669"/>
    <property type="project" value="UniProtKB-SubCell"/>
</dbReference>
<proteinExistence type="inferred from homology"/>
<reference evidence="6" key="1">
    <citation type="submission" date="2022-01" db="EMBL/GenBank/DDBJ databases">
        <authorList>
            <person name="King R."/>
        </authorList>
    </citation>
    <scope>NUCLEOTIDE SEQUENCE</scope>
</reference>
<protein>
    <recommendedName>
        <fullName evidence="5">MD-2-related lipid-recognition domain-containing protein</fullName>
    </recommendedName>
</protein>
<dbReference type="SMART" id="SM00737">
    <property type="entry name" value="ML"/>
    <property type="match status" value="1"/>
</dbReference>
<organism evidence="6 7">
    <name type="scientific">Chironomus riparius</name>
    <dbReference type="NCBI Taxonomy" id="315576"/>
    <lineage>
        <taxon>Eukaryota</taxon>
        <taxon>Metazoa</taxon>
        <taxon>Ecdysozoa</taxon>
        <taxon>Arthropoda</taxon>
        <taxon>Hexapoda</taxon>
        <taxon>Insecta</taxon>
        <taxon>Pterygota</taxon>
        <taxon>Neoptera</taxon>
        <taxon>Endopterygota</taxon>
        <taxon>Diptera</taxon>
        <taxon>Nematocera</taxon>
        <taxon>Chironomoidea</taxon>
        <taxon>Chironomidae</taxon>
        <taxon>Chironominae</taxon>
        <taxon>Chironomus</taxon>
    </lineage>
</organism>
<evidence type="ECO:0000313" key="6">
    <source>
        <dbReference type="EMBL" id="CAG9806720.1"/>
    </source>
</evidence>
<evidence type="ECO:0000256" key="2">
    <source>
        <dbReference type="ARBA" id="ARBA00006370"/>
    </source>
</evidence>
<dbReference type="InterPro" id="IPR003172">
    <property type="entry name" value="ML_dom"/>
</dbReference>
<dbReference type="AlphaFoldDB" id="A0A9N9S0R1"/>
<dbReference type="InterPro" id="IPR014756">
    <property type="entry name" value="Ig_E-set"/>
</dbReference>
<evidence type="ECO:0000259" key="5">
    <source>
        <dbReference type="SMART" id="SM00737"/>
    </source>
</evidence>
<feature type="domain" description="MD-2-related lipid-recognition" evidence="5">
    <location>
        <begin position="23"/>
        <end position="148"/>
    </location>
</feature>
<name>A0A9N9S0R1_9DIPT</name>